<dbReference type="Proteomes" id="UP000215335">
    <property type="component" value="Unassembled WGS sequence"/>
</dbReference>
<reference evidence="1 2" key="1">
    <citation type="journal article" date="2017" name="Curr. Biol.">
        <title>The Evolution of Venom by Co-option of Single-Copy Genes.</title>
        <authorList>
            <person name="Martinson E.O."/>
            <person name="Mrinalini"/>
            <person name="Kelkar Y.D."/>
            <person name="Chang C.H."/>
            <person name="Werren J.H."/>
        </authorList>
    </citation>
    <scope>NUCLEOTIDE SEQUENCE [LARGE SCALE GENOMIC DNA]</scope>
    <source>
        <strain evidence="1 2">Alberta</strain>
        <tissue evidence="1">Whole body</tissue>
    </source>
</reference>
<dbReference type="AlphaFoldDB" id="A0A232ETJ0"/>
<sequence length="75" mass="8906">MCMLLRSQYIFCRMCSLSSVLVFLFKSDNLIKFQRVNVQVFINLLDDITHDLEILLFLTTTSRLSRDFWQLNIAL</sequence>
<comment type="caution">
    <text evidence="1">The sequence shown here is derived from an EMBL/GenBank/DDBJ whole genome shotgun (WGS) entry which is preliminary data.</text>
</comment>
<protein>
    <submittedName>
        <fullName evidence="1">Uncharacterized protein</fullName>
    </submittedName>
</protein>
<proteinExistence type="predicted"/>
<gene>
    <name evidence="1" type="ORF">TSAR_001378</name>
</gene>
<name>A0A232ETJ0_9HYME</name>
<organism evidence="1 2">
    <name type="scientific">Trichomalopsis sarcophagae</name>
    <dbReference type="NCBI Taxonomy" id="543379"/>
    <lineage>
        <taxon>Eukaryota</taxon>
        <taxon>Metazoa</taxon>
        <taxon>Ecdysozoa</taxon>
        <taxon>Arthropoda</taxon>
        <taxon>Hexapoda</taxon>
        <taxon>Insecta</taxon>
        <taxon>Pterygota</taxon>
        <taxon>Neoptera</taxon>
        <taxon>Endopterygota</taxon>
        <taxon>Hymenoptera</taxon>
        <taxon>Apocrita</taxon>
        <taxon>Proctotrupomorpha</taxon>
        <taxon>Chalcidoidea</taxon>
        <taxon>Pteromalidae</taxon>
        <taxon>Pteromalinae</taxon>
        <taxon>Trichomalopsis</taxon>
    </lineage>
</organism>
<accession>A0A232ETJ0</accession>
<evidence type="ECO:0000313" key="2">
    <source>
        <dbReference type="Proteomes" id="UP000215335"/>
    </source>
</evidence>
<evidence type="ECO:0000313" key="1">
    <source>
        <dbReference type="EMBL" id="OXU21616.1"/>
    </source>
</evidence>
<dbReference type="EMBL" id="NNAY01002288">
    <property type="protein sequence ID" value="OXU21616.1"/>
    <property type="molecule type" value="Genomic_DNA"/>
</dbReference>
<keyword evidence="2" id="KW-1185">Reference proteome</keyword>